<dbReference type="GeneID" id="76206578"/>
<dbReference type="Proteomes" id="UP001060771">
    <property type="component" value="Chromosome"/>
</dbReference>
<dbReference type="InterPro" id="IPR029063">
    <property type="entry name" value="SAM-dependent_MTases_sf"/>
</dbReference>
<sequence>MYLIDGQYEVQRTVDRKGTSSYYTNRDGLAVIRDFLQELGGEYRRGVIMDPFAGSGVTLSAINDLVKPRKVVAIEINEGPCELTRRILSSLYSDVEVICGDAFKVAWRYKADVIVTNPPFVRWHLVRNRDELLSMMDSMGYGKLIVRRDPGLHVLSFFLIDHVLRDGGYAILVIPASTFYTEQGEGVKRLLKLRYDVIGLVENRMGPSFSDGSGFKELIIFIKKRDGLLSFIDSSGIETNIYYYEGSLRRIGTVKLHKLPAFADRNWLSLFNYDRASRLISIIEEALDNGLLRYLGRHEIVRGVEMYGPDFFFIPNRYWRIIEESRDYVVIANNNEQLELPRRHLIPCLRRPEYYEDEVLIRDPGFYVFAISDEPGGDALRYVKWGEELKVPALKFGNKWYRHVWMQLRSKMPFGHVFIHDKVDLARHKIIANYSSKPLCASKNFYIIRTDNPMIVAWYNSTIFREILTVFGRKISQTWTRLLEEDYLEIPIPSKIINIDLHNINNINNIINEYFIINKL</sequence>
<dbReference type="GO" id="GO:0008170">
    <property type="term" value="F:N-methyltransferase activity"/>
    <property type="evidence" value="ECO:0007669"/>
    <property type="project" value="InterPro"/>
</dbReference>
<dbReference type="PANTHER" id="PTHR33841:SF4">
    <property type="entry name" value="RESTRICTION MODIFICATION SYSTEM DNA SPECIFICITY DOMAIN"/>
    <property type="match status" value="1"/>
</dbReference>
<dbReference type="EMBL" id="AP026830">
    <property type="protein sequence ID" value="BDR91938.1"/>
    <property type="molecule type" value="Genomic_DNA"/>
</dbReference>
<evidence type="ECO:0000256" key="2">
    <source>
        <dbReference type="ARBA" id="ARBA00022679"/>
    </source>
</evidence>
<dbReference type="PROSITE" id="PS00092">
    <property type="entry name" value="N6_MTASE"/>
    <property type="match status" value="1"/>
</dbReference>
<protein>
    <recommendedName>
        <fullName evidence="4">DNA methylase adenine-specific domain-containing protein</fullName>
    </recommendedName>
</protein>
<dbReference type="GO" id="GO:0009307">
    <property type="term" value="P:DNA restriction-modification system"/>
    <property type="evidence" value="ECO:0007669"/>
    <property type="project" value="UniProtKB-KW"/>
</dbReference>
<reference evidence="6" key="1">
    <citation type="journal article" date="2014" name="Int. J. Syst. Evol. Microbiol.">
        <title>Complete genome sequence of Corynebacterium casei LMG S-19264T (=DSM 44701T), isolated from a smear-ripened cheese.</title>
        <authorList>
            <consortium name="US DOE Joint Genome Institute (JGI-PGF)"/>
            <person name="Walter F."/>
            <person name="Albersmeier A."/>
            <person name="Kalinowski J."/>
            <person name="Ruckert C."/>
        </authorList>
    </citation>
    <scope>NUCLEOTIDE SEQUENCE</scope>
    <source>
        <strain evidence="6">JCM 11219</strain>
    </source>
</reference>
<evidence type="ECO:0000259" key="4">
    <source>
        <dbReference type="Pfam" id="PF02384"/>
    </source>
</evidence>
<dbReference type="PANTHER" id="PTHR33841">
    <property type="entry name" value="DNA METHYLTRANSFERASE YEEA-RELATED"/>
    <property type="match status" value="1"/>
</dbReference>
<evidence type="ECO:0000313" key="6">
    <source>
        <dbReference type="EMBL" id="GGI69198.1"/>
    </source>
</evidence>
<evidence type="ECO:0000313" key="7">
    <source>
        <dbReference type="Proteomes" id="UP000657075"/>
    </source>
</evidence>
<dbReference type="CDD" id="cd02440">
    <property type="entry name" value="AdoMet_MTases"/>
    <property type="match status" value="1"/>
</dbReference>
<dbReference type="EMBL" id="BMNM01000001">
    <property type="protein sequence ID" value="GGI69198.1"/>
    <property type="molecule type" value="Genomic_DNA"/>
</dbReference>
<dbReference type="PRINTS" id="PR00507">
    <property type="entry name" value="N12N6MTFRASE"/>
</dbReference>
<dbReference type="RefSeq" id="WP_188602368.1">
    <property type="nucleotide sequence ID" value="NZ_AP026830.1"/>
</dbReference>
<reference evidence="5" key="4">
    <citation type="journal article" date="2023" name="Microbiol. Resour. Announc.">
        <title>Complete Genome Sequence of Vulcanisaeta souniana Strain IC-059, a Hyperthermophilic Archaeon Isolated from Hot Spring Water in Japan.</title>
        <authorList>
            <person name="Kato S."/>
            <person name="Itoh T."/>
            <person name="Wu L."/>
            <person name="Ma J."/>
            <person name="Ohkuma M."/>
        </authorList>
    </citation>
    <scope>NUCLEOTIDE SEQUENCE</scope>
    <source>
        <strain evidence="5">JCM 11219</strain>
    </source>
</reference>
<reference evidence="8" key="3">
    <citation type="submission" date="2022-09" db="EMBL/GenBank/DDBJ databases">
        <title>Complete genome sequence of Vulcanisaeta souniana.</title>
        <authorList>
            <person name="Kato S."/>
            <person name="Itoh T."/>
            <person name="Ohkuma M."/>
        </authorList>
    </citation>
    <scope>NUCLEOTIDE SEQUENCE [LARGE SCALE GENOMIC DNA]</scope>
    <source>
        <strain evidence="8">JCM 11219</strain>
    </source>
</reference>
<dbReference type="InterPro" id="IPR003356">
    <property type="entry name" value="DNA_methylase_A-5"/>
</dbReference>
<evidence type="ECO:0000313" key="8">
    <source>
        <dbReference type="Proteomes" id="UP001060771"/>
    </source>
</evidence>
<dbReference type="Proteomes" id="UP000657075">
    <property type="component" value="Unassembled WGS sequence"/>
</dbReference>
<dbReference type="Pfam" id="PF02384">
    <property type="entry name" value="N6_Mtase"/>
    <property type="match status" value="1"/>
</dbReference>
<keyword evidence="3" id="KW-0680">Restriction system</keyword>
<evidence type="ECO:0000256" key="3">
    <source>
        <dbReference type="ARBA" id="ARBA00022747"/>
    </source>
</evidence>
<keyword evidence="1" id="KW-0489">Methyltransferase</keyword>
<dbReference type="AlphaFoldDB" id="A0A830DYJ6"/>
<organism evidence="6 7">
    <name type="scientific">Vulcanisaeta souniana JCM 11219</name>
    <dbReference type="NCBI Taxonomy" id="1293586"/>
    <lineage>
        <taxon>Archaea</taxon>
        <taxon>Thermoproteota</taxon>
        <taxon>Thermoprotei</taxon>
        <taxon>Thermoproteales</taxon>
        <taxon>Thermoproteaceae</taxon>
        <taxon>Vulcanisaeta</taxon>
    </lineage>
</organism>
<dbReference type="InterPro" id="IPR002052">
    <property type="entry name" value="DNA_methylase_N6_adenine_CS"/>
</dbReference>
<evidence type="ECO:0000256" key="1">
    <source>
        <dbReference type="ARBA" id="ARBA00022603"/>
    </source>
</evidence>
<reference evidence="6" key="2">
    <citation type="submission" date="2020-09" db="EMBL/GenBank/DDBJ databases">
        <authorList>
            <person name="Sun Q."/>
            <person name="Ohkuma M."/>
        </authorList>
    </citation>
    <scope>NUCLEOTIDE SEQUENCE</scope>
    <source>
        <strain evidence="6">JCM 11219</strain>
    </source>
</reference>
<dbReference type="SUPFAM" id="SSF53335">
    <property type="entry name" value="S-adenosyl-L-methionine-dependent methyltransferases"/>
    <property type="match status" value="1"/>
</dbReference>
<dbReference type="GO" id="GO:0032259">
    <property type="term" value="P:methylation"/>
    <property type="evidence" value="ECO:0007669"/>
    <property type="project" value="UniProtKB-KW"/>
</dbReference>
<dbReference type="OrthoDB" id="25771at2157"/>
<name>A0A830DYJ6_9CREN</name>
<accession>A0A830DYJ6</accession>
<dbReference type="Gene3D" id="3.40.50.150">
    <property type="entry name" value="Vaccinia Virus protein VP39"/>
    <property type="match status" value="1"/>
</dbReference>
<dbReference type="GO" id="GO:0009007">
    <property type="term" value="F:site-specific DNA-methyltransferase (adenine-specific) activity"/>
    <property type="evidence" value="ECO:0007669"/>
    <property type="project" value="UniProtKB-EC"/>
</dbReference>
<dbReference type="InterPro" id="IPR050953">
    <property type="entry name" value="N4_N6_ade-DNA_methylase"/>
</dbReference>
<keyword evidence="8" id="KW-1185">Reference proteome</keyword>
<feature type="domain" description="DNA methylase adenine-specific" evidence="4">
    <location>
        <begin position="17"/>
        <end position="187"/>
    </location>
</feature>
<proteinExistence type="predicted"/>
<evidence type="ECO:0000313" key="5">
    <source>
        <dbReference type="EMBL" id="BDR91938.1"/>
    </source>
</evidence>
<dbReference type="GO" id="GO:0003677">
    <property type="term" value="F:DNA binding"/>
    <property type="evidence" value="ECO:0007669"/>
    <property type="project" value="InterPro"/>
</dbReference>
<keyword evidence="2" id="KW-0808">Transferase</keyword>
<gene>
    <name evidence="6" type="ORF">GCM10007112_02730</name>
    <name evidence="5" type="ORF">Vsou_10310</name>
</gene>